<dbReference type="Gene3D" id="3.40.50.1820">
    <property type="entry name" value="alpha/beta hydrolase"/>
    <property type="match status" value="1"/>
</dbReference>
<dbReference type="InterPro" id="IPR022742">
    <property type="entry name" value="Hydrolase_4"/>
</dbReference>
<dbReference type="Proteomes" id="UP000032544">
    <property type="component" value="Unassembled WGS sequence"/>
</dbReference>
<sequence length="333" mass="38002">MKTMKQIFKLSIFIWAILLVFGCSKDDFYEMDEPGLLVPRTVDEDPSLPSITVNSTMLHAEAFGNPEDPMIVVIHGGPGGDYRSLLCCRDLVDDGYYVVFYDQRGAGLSQRHNADDFTVQMYFDDLEAVIEYYRYDENQKVNLLTHSWGSMLAAGYVNEYPDAIDGLILAEPGGLTFDQMEEYLSRSLEVELFNEATNDAIFPDHVFAGRSEHEILDYKQSFWISFETAEGNTIGNPGPYPHWRSGAVAHSASHDYVSEHGFDFKNNLGNYNTKVLFMYSEWNEAYGEDWAEEVAAPFPNKEIEIVLGTGHEMFYFGWDDMYPKVLSYLNEIQ</sequence>
<accession>A0A0D8J8N2</accession>
<dbReference type="InterPro" id="IPR050266">
    <property type="entry name" value="AB_hydrolase_sf"/>
</dbReference>
<organism evidence="3 4">
    <name type="scientific">Draconibacterium sediminis</name>
    <dbReference type="NCBI Taxonomy" id="1544798"/>
    <lineage>
        <taxon>Bacteria</taxon>
        <taxon>Pseudomonadati</taxon>
        <taxon>Bacteroidota</taxon>
        <taxon>Bacteroidia</taxon>
        <taxon>Marinilabiliales</taxon>
        <taxon>Prolixibacteraceae</taxon>
        <taxon>Draconibacterium</taxon>
    </lineage>
</organism>
<dbReference type="AlphaFoldDB" id="A0A0D8J8N2"/>
<dbReference type="PANTHER" id="PTHR43798">
    <property type="entry name" value="MONOACYLGLYCEROL LIPASE"/>
    <property type="match status" value="1"/>
</dbReference>
<protein>
    <submittedName>
        <fullName evidence="3">Alpha/beta hydrolase</fullName>
    </submittedName>
</protein>
<dbReference type="SUPFAM" id="SSF53474">
    <property type="entry name" value="alpha/beta-Hydrolases"/>
    <property type="match status" value="1"/>
</dbReference>
<comment type="caution">
    <text evidence="3">The sequence shown here is derived from an EMBL/GenBank/DDBJ whole genome shotgun (WGS) entry which is preliminary data.</text>
</comment>
<dbReference type="STRING" id="1544798.LH29_20400"/>
<evidence type="ECO:0000256" key="1">
    <source>
        <dbReference type="ARBA" id="ARBA00022801"/>
    </source>
</evidence>
<evidence type="ECO:0000313" key="3">
    <source>
        <dbReference type="EMBL" id="KJF42168.1"/>
    </source>
</evidence>
<dbReference type="PRINTS" id="PR00793">
    <property type="entry name" value="PROAMNOPTASE"/>
</dbReference>
<gene>
    <name evidence="3" type="ORF">LH29_20400</name>
</gene>
<evidence type="ECO:0000259" key="2">
    <source>
        <dbReference type="Pfam" id="PF12146"/>
    </source>
</evidence>
<dbReference type="PROSITE" id="PS51257">
    <property type="entry name" value="PROKAR_LIPOPROTEIN"/>
    <property type="match status" value="1"/>
</dbReference>
<feature type="domain" description="Serine aminopeptidase S33" evidence="2">
    <location>
        <begin position="69"/>
        <end position="172"/>
    </location>
</feature>
<name>A0A0D8J8N2_9BACT</name>
<dbReference type="EMBL" id="JRHC01000006">
    <property type="protein sequence ID" value="KJF42168.1"/>
    <property type="molecule type" value="Genomic_DNA"/>
</dbReference>
<dbReference type="InterPro" id="IPR029058">
    <property type="entry name" value="AB_hydrolase_fold"/>
</dbReference>
<dbReference type="PANTHER" id="PTHR43798:SF33">
    <property type="entry name" value="HYDROLASE, PUTATIVE (AFU_ORTHOLOGUE AFUA_2G14860)-RELATED"/>
    <property type="match status" value="1"/>
</dbReference>
<reference evidence="3 4" key="1">
    <citation type="submission" date="2014-09" db="EMBL/GenBank/DDBJ databases">
        <title>Draft Genome Sequence of Draconibacterium sp. JN14CK-3.</title>
        <authorList>
            <person name="Dong C."/>
            <person name="Lai Q."/>
            <person name="Shao Z."/>
        </authorList>
    </citation>
    <scope>NUCLEOTIDE SEQUENCE [LARGE SCALE GENOMIC DNA]</scope>
    <source>
        <strain evidence="3 4">JN14CK-3</strain>
    </source>
</reference>
<dbReference type="InterPro" id="IPR002410">
    <property type="entry name" value="Peptidase_S33"/>
</dbReference>
<dbReference type="Pfam" id="PF12146">
    <property type="entry name" value="Hydrolase_4"/>
    <property type="match status" value="1"/>
</dbReference>
<dbReference type="GO" id="GO:0016020">
    <property type="term" value="C:membrane"/>
    <property type="evidence" value="ECO:0007669"/>
    <property type="project" value="TreeGrafter"/>
</dbReference>
<dbReference type="GO" id="GO:0008233">
    <property type="term" value="F:peptidase activity"/>
    <property type="evidence" value="ECO:0007669"/>
    <property type="project" value="InterPro"/>
</dbReference>
<proteinExistence type="predicted"/>
<keyword evidence="1 3" id="KW-0378">Hydrolase</keyword>
<keyword evidence="4" id="KW-1185">Reference proteome</keyword>
<dbReference type="GO" id="GO:0006508">
    <property type="term" value="P:proteolysis"/>
    <property type="evidence" value="ECO:0007669"/>
    <property type="project" value="InterPro"/>
</dbReference>
<evidence type="ECO:0000313" key="4">
    <source>
        <dbReference type="Proteomes" id="UP000032544"/>
    </source>
</evidence>